<dbReference type="AlphaFoldDB" id="A0A1F6TG88"/>
<evidence type="ECO:0000313" key="2">
    <source>
        <dbReference type="Proteomes" id="UP000179344"/>
    </source>
</evidence>
<comment type="caution">
    <text evidence="1">The sequence shown here is derived from an EMBL/GenBank/DDBJ whole genome shotgun (WGS) entry which is preliminary data.</text>
</comment>
<dbReference type="PIRSF" id="PIRSF029285">
    <property type="entry name" value="Aminopept"/>
    <property type="match status" value="1"/>
</dbReference>
<proteinExistence type="predicted"/>
<dbReference type="Pfam" id="PF10023">
    <property type="entry name" value="Aminopep"/>
    <property type="match status" value="1"/>
</dbReference>
<dbReference type="InterPro" id="IPR014553">
    <property type="entry name" value="Aminopept"/>
</dbReference>
<evidence type="ECO:0000313" key="1">
    <source>
        <dbReference type="EMBL" id="OGI44141.1"/>
    </source>
</evidence>
<organism evidence="1 2">
    <name type="scientific">Candidatus Muproteobacteria bacterium RBG_16_65_31</name>
    <dbReference type="NCBI Taxonomy" id="1817759"/>
    <lineage>
        <taxon>Bacteria</taxon>
        <taxon>Pseudomonadati</taxon>
        <taxon>Pseudomonadota</taxon>
        <taxon>Candidatus Muproteobacteria</taxon>
    </lineage>
</organism>
<evidence type="ECO:0008006" key="3">
    <source>
        <dbReference type="Google" id="ProtNLM"/>
    </source>
</evidence>
<name>A0A1F6TG88_9PROT</name>
<accession>A0A1F6TG88</accession>
<reference evidence="1 2" key="1">
    <citation type="journal article" date="2016" name="Nat. Commun.">
        <title>Thousands of microbial genomes shed light on interconnected biogeochemical processes in an aquifer system.</title>
        <authorList>
            <person name="Anantharaman K."/>
            <person name="Brown C.T."/>
            <person name="Hug L.A."/>
            <person name="Sharon I."/>
            <person name="Castelle C.J."/>
            <person name="Probst A.J."/>
            <person name="Thomas B.C."/>
            <person name="Singh A."/>
            <person name="Wilkins M.J."/>
            <person name="Karaoz U."/>
            <person name="Brodie E.L."/>
            <person name="Williams K.H."/>
            <person name="Hubbard S.S."/>
            <person name="Banfield J.F."/>
        </authorList>
    </citation>
    <scope>NUCLEOTIDE SEQUENCE [LARGE SCALE GENOMIC DNA]</scope>
</reference>
<gene>
    <name evidence="1" type="ORF">A2V92_01480</name>
</gene>
<dbReference type="PROSITE" id="PS51257">
    <property type="entry name" value="PROKAR_LIPOPROTEIN"/>
    <property type="match status" value="1"/>
</dbReference>
<sequence>MAAGSMRLAIPPLILLLGGCANLGYYLHVAGGHADIQARTRPIEEALEDPALAPETRARLGLVRRAREYASRELFLPDNESYRRYADLERPFVVWNVFAAPELALAPREWCFVFAGCVSYRGYFSRARADELAAELRAERYDVYVAGVAAYSTLGWFHDPMLNTILRRPEAEVIGVMFHELAHQKLYVRDDTAFNESFATAVEFEGVKRWYARAGGPPEAFSAYEQNRKRRAEFTALVLKHRALLEKMYGSELTDAGKRAAKAEAFRALRRDYEKLKQGWNGYVGYDAWFAQDLNNAHLISVGLYHAHVAAFRTLLTHKQGDLEAFYAAAAELARRPKPERTAALSALVNASANIEGNSE</sequence>
<dbReference type="EMBL" id="MFST01000078">
    <property type="protein sequence ID" value="OGI44141.1"/>
    <property type="molecule type" value="Genomic_DNA"/>
</dbReference>
<protein>
    <recommendedName>
        <fullName evidence="3">Aminopeptidase</fullName>
    </recommendedName>
</protein>
<dbReference type="Proteomes" id="UP000179344">
    <property type="component" value="Unassembled WGS sequence"/>
</dbReference>